<keyword evidence="1" id="KW-0732">Signal</keyword>
<dbReference type="AlphaFoldDB" id="A0AAN9ADJ4"/>
<dbReference type="PANTHER" id="PTHR46769:SF2">
    <property type="entry name" value="FIBROCYSTIN-L ISOFORM 2 PRECURSOR-RELATED"/>
    <property type="match status" value="1"/>
</dbReference>
<reference evidence="2 3" key="1">
    <citation type="submission" date="2023-11" db="EMBL/GenBank/DDBJ databases">
        <title>Halocaridina rubra genome assembly.</title>
        <authorList>
            <person name="Smith C."/>
        </authorList>
    </citation>
    <scope>NUCLEOTIDE SEQUENCE [LARGE SCALE GENOMIC DNA]</scope>
    <source>
        <strain evidence="2">EP-1</strain>
        <tissue evidence="2">Whole</tissue>
    </source>
</reference>
<organism evidence="2 3">
    <name type="scientific">Halocaridina rubra</name>
    <name type="common">Hawaiian red shrimp</name>
    <dbReference type="NCBI Taxonomy" id="373956"/>
    <lineage>
        <taxon>Eukaryota</taxon>
        <taxon>Metazoa</taxon>
        <taxon>Ecdysozoa</taxon>
        <taxon>Arthropoda</taxon>
        <taxon>Crustacea</taxon>
        <taxon>Multicrustacea</taxon>
        <taxon>Malacostraca</taxon>
        <taxon>Eumalacostraca</taxon>
        <taxon>Eucarida</taxon>
        <taxon>Decapoda</taxon>
        <taxon>Pleocyemata</taxon>
        <taxon>Caridea</taxon>
        <taxon>Atyoidea</taxon>
        <taxon>Atyidae</taxon>
        <taxon>Halocaridina</taxon>
    </lineage>
</organism>
<accession>A0AAN9ADJ4</accession>
<sequence>MNEVLRFHLLHSDPSETVLLRIFFPKTQRYDVYVDDVFVPPKNLDTSKPSYQLIPDDPSNPEQFFPTHSDPVGANYLQRREKFLHVLLKGGSIIDIKTSPLIVLTTGVVVDPDNFFEANVVANVAAMLGVSANNIRVTNVIREDSGRRRRKRATETVTMSFDIASAPTTNVNGGDGVTSGGVLSYKDLQKRMSNIVDKFQAGSCSSCDLQFSSLEVEEPIAPPKEAGPPATQEFGQVDTGGQLYSAIQQQEEATSLNNSLQAVVYMEPSGAALERRVPKKVMSFTHFAQQPIITVQTVNGDVVESLGHVSDPWMIEATLTGGHKRAVLLGTNPVPYLNGMANFTDLSVNRPGSGYALSFHVSHPVVSNDLPVSLGYTFRATKKRITLTIISTPQYINEKTFFKVQLALIDDESGMPIDPAVLPGQTLQGKIKLTNSKKGKLLGPVKFTLTDGAASEFTLNNLRINKPGTNYRYLVDIDVRPANWFLEVKSEGFDVLPENLIIPDNSITKKVSMKGIWGKANAVIGKEEEFASKLASQIASKVGGAYWGNYEVTVGRRPFVRLQVTGSRSQINDAVDDLCKKMKQKKLKVRIGRQKFIMSGLAIE</sequence>
<proteinExistence type="predicted"/>
<comment type="caution">
    <text evidence="2">The sequence shown here is derived from an EMBL/GenBank/DDBJ whole genome shotgun (WGS) entry which is preliminary data.</text>
</comment>
<dbReference type="EMBL" id="JAXCGZ010002010">
    <property type="protein sequence ID" value="KAK7084668.1"/>
    <property type="molecule type" value="Genomic_DNA"/>
</dbReference>
<evidence type="ECO:0000256" key="1">
    <source>
        <dbReference type="ARBA" id="ARBA00022729"/>
    </source>
</evidence>
<evidence type="ECO:0000313" key="2">
    <source>
        <dbReference type="EMBL" id="KAK7084668.1"/>
    </source>
</evidence>
<dbReference type="Proteomes" id="UP001381693">
    <property type="component" value="Unassembled WGS sequence"/>
</dbReference>
<gene>
    <name evidence="2" type="ORF">SK128_002602</name>
</gene>
<protein>
    <submittedName>
        <fullName evidence="2">Uncharacterized protein</fullName>
    </submittedName>
</protein>
<dbReference type="PANTHER" id="PTHR46769">
    <property type="entry name" value="POLYCYSTIC KIDNEY AND HEPATIC DISEASE 1 (AUTOSOMAL RECESSIVE)-LIKE 1"/>
    <property type="match status" value="1"/>
</dbReference>
<keyword evidence="3" id="KW-1185">Reference proteome</keyword>
<dbReference type="InterPro" id="IPR052387">
    <property type="entry name" value="Fibrocystin"/>
</dbReference>
<name>A0AAN9ADJ4_HALRR</name>
<feature type="non-terminal residue" evidence="2">
    <location>
        <position position="604"/>
    </location>
</feature>
<evidence type="ECO:0000313" key="3">
    <source>
        <dbReference type="Proteomes" id="UP001381693"/>
    </source>
</evidence>